<comment type="caution">
    <text evidence="8">The sequence shown here is derived from an EMBL/GenBank/DDBJ whole genome shotgun (WGS) entry which is preliminary data.</text>
</comment>
<gene>
    <name evidence="8" type="ORF">QBC33DRAFT_561203</name>
</gene>
<evidence type="ECO:0000256" key="5">
    <source>
        <dbReference type="ARBA" id="ARBA00022989"/>
    </source>
</evidence>
<comment type="similarity">
    <text evidence="2">Belongs to the major facilitator superfamily. TCR/Tet family.</text>
</comment>
<evidence type="ECO:0000313" key="9">
    <source>
        <dbReference type="Proteomes" id="UP001244011"/>
    </source>
</evidence>
<comment type="subcellular location">
    <subcellularLocation>
        <location evidence="1">Membrane</location>
        <topology evidence="1">Multi-pass membrane protein</topology>
    </subcellularLocation>
</comment>
<keyword evidence="4 7" id="KW-0812">Transmembrane</keyword>
<dbReference type="GO" id="GO:0005886">
    <property type="term" value="C:plasma membrane"/>
    <property type="evidence" value="ECO:0007669"/>
    <property type="project" value="TreeGrafter"/>
</dbReference>
<dbReference type="RefSeq" id="XP_060281133.1">
    <property type="nucleotide sequence ID" value="XM_060430117.1"/>
</dbReference>
<dbReference type="GO" id="GO:0022857">
    <property type="term" value="F:transmembrane transporter activity"/>
    <property type="evidence" value="ECO:0007669"/>
    <property type="project" value="TreeGrafter"/>
</dbReference>
<reference evidence="8" key="1">
    <citation type="submission" date="2023-06" db="EMBL/GenBank/DDBJ databases">
        <title>Genome-scale phylogeny and comparative genomics of the fungal order Sordariales.</title>
        <authorList>
            <consortium name="Lawrence Berkeley National Laboratory"/>
            <person name="Hensen N."/>
            <person name="Bonometti L."/>
            <person name="Westerberg I."/>
            <person name="Brannstrom I.O."/>
            <person name="Guillou S."/>
            <person name="Cros-Aarteil S."/>
            <person name="Calhoun S."/>
            <person name="Haridas S."/>
            <person name="Kuo A."/>
            <person name="Mondo S."/>
            <person name="Pangilinan J."/>
            <person name="Riley R."/>
            <person name="Labutti K."/>
            <person name="Andreopoulos B."/>
            <person name="Lipzen A."/>
            <person name="Chen C."/>
            <person name="Yanf M."/>
            <person name="Daum C."/>
            <person name="Ng V."/>
            <person name="Clum A."/>
            <person name="Steindorff A."/>
            <person name="Ohm R."/>
            <person name="Martin F."/>
            <person name="Silar P."/>
            <person name="Natvig D."/>
            <person name="Lalanne C."/>
            <person name="Gautier V."/>
            <person name="Ament-Velasquez S.L."/>
            <person name="Kruys A."/>
            <person name="Hutchinson M.I."/>
            <person name="Powell A.J."/>
            <person name="Barry K."/>
            <person name="Miller A.N."/>
            <person name="Grigoriev I.V."/>
            <person name="Debuchy R."/>
            <person name="Gladieux P."/>
            <person name="Thoren M.H."/>
            <person name="Johannesson H."/>
        </authorList>
    </citation>
    <scope>NUCLEOTIDE SEQUENCE</scope>
    <source>
        <strain evidence="8">8032-3</strain>
    </source>
</reference>
<keyword evidence="5 7" id="KW-1133">Transmembrane helix</keyword>
<dbReference type="GeneID" id="85313304"/>
<proteinExistence type="inferred from homology"/>
<sequence>MGSAICVSGVAGLSVEVMTLIAVTTTMHERPFKDPRPGVPFEDRLAEMKYVGIILQMAALVAFVLAINCGGVVYAWDSGAAIGLFVCLSQLFILLEIHFPSGAKYAWYPNCDPWQ</sequence>
<evidence type="ECO:0000256" key="7">
    <source>
        <dbReference type="SAM" id="Phobius"/>
    </source>
</evidence>
<dbReference type="EMBL" id="MU839017">
    <property type="protein sequence ID" value="KAK1764920.1"/>
    <property type="molecule type" value="Genomic_DNA"/>
</dbReference>
<feature type="transmembrane region" description="Helical" evidence="7">
    <location>
        <begin position="50"/>
        <end position="74"/>
    </location>
</feature>
<evidence type="ECO:0000256" key="2">
    <source>
        <dbReference type="ARBA" id="ARBA00007520"/>
    </source>
</evidence>
<feature type="transmembrane region" description="Helical" evidence="7">
    <location>
        <begin position="80"/>
        <end position="99"/>
    </location>
</feature>
<evidence type="ECO:0000256" key="6">
    <source>
        <dbReference type="ARBA" id="ARBA00023136"/>
    </source>
</evidence>
<evidence type="ECO:0000256" key="1">
    <source>
        <dbReference type="ARBA" id="ARBA00004141"/>
    </source>
</evidence>
<organism evidence="8 9">
    <name type="scientific">Phialemonium atrogriseum</name>
    <dbReference type="NCBI Taxonomy" id="1093897"/>
    <lineage>
        <taxon>Eukaryota</taxon>
        <taxon>Fungi</taxon>
        <taxon>Dikarya</taxon>
        <taxon>Ascomycota</taxon>
        <taxon>Pezizomycotina</taxon>
        <taxon>Sordariomycetes</taxon>
        <taxon>Sordariomycetidae</taxon>
        <taxon>Cephalothecales</taxon>
        <taxon>Cephalothecaceae</taxon>
        <taxon>Phialemonium</taxon>
    </lineage>
</organism>
<evidence type="ECO:0000256" key="3">
    <source>
        <dbReference type="ARBA" id="ARBA00022448"/>
    </source>
</evidence>
<dbReference type="AlphaFoldDB" id="A0AAJ0BV78"/>
<dbReference type="PANTHER" id="PTHR23501">
    <property type="entry name" value="MAJOR FACILITATOR SUPERFAMILY"/>
    <property type="match status" value="1"/>
</dbReference>
<keyword evidence="9" id="KW-1185">Reference proteome</keyword>
<dbReference type="PANTHER" id="PTHR23501:SF12">
    <property type="entry name" value="MAJOR FACILITATOR SUPERFAMILY (MFS) PROFILE DOMAIN-CONTAINING PROTEIN-RELATED"/>
    <property type="match status" value="1"/>
</dbReference>
<accession>A0AAJ0BV78</accession>
<keyword evidence="6 7" id="KW-0472">Membrane</keyword>
<keyword evidence="3" id="KW-0813">Transport</keyword>
<name>A0AAJ0BV78_9PEZI</name>
<dbReference type="Proteomes" id="UP001244011">
    <property type="component" value="Unassembled WGS sequence"/>
</dbReference>
<evidence type="ECO:0000256" key="4">
    <source>
        <dbReference type="ARBA" id="ARBA00022692"/>
    </source>
</evidence>
<protein>
    <submittedName>
        <fullName evidence="8">Uncharacterized protein</fullName>
    </submittedName>
</protein>
<evidence type="ECO:0000313" key="8">
    <source>
        <dbReference type="EMBL" id="KAK1764920.1"/>
    </source>
</evidence>